<proteinExistence type="predicted"/>
<keyword evidence="1" id="KW-0863">Zinc-finger</keyword>
<keyword evidence="3" id="KW-1133">Transmembrane helix</keyword>
<name>A0A7J7CT64_TRIWF</name>
<dbReference type="SMART" id="SM01197">
    <property type="entry name" value="FANCL_C"/>
    <property type="match status" value="1"/>
</dbReference>
<dbReference type="PANTHER" id="PTHR45676">
    <property type="entry name" value="RING-H2 FINGER PROTEIN ATL51-RELATED"/>
    <property type="match status" value="1"/>
</dbReference>
<dbReference type="Pfam" id="PF13639">
    <property type="entry name" value="zf-RING_2"/>
    <property type="match status" value="1"/>
</dbReference>
<dbReference type="UniPathway" id="UPA00143"/>
<evidence type="ECO:0000313" key="6">
    <source>
        <dbReference type="Proteomes" id="UP000593562"/>
    </source>
</evidence>
<keyword evidence="3" id="KW-0812">Transmembrane</keyword>
<evidence type="ECO:0000256" key="2">
    <source>
        <dbReference type="SAM" id="MobiDB-lite"/>
    </source>
</evidence>
<evidence type="ECO:0000256" key="1">
    <source>
        <dbReference type="PROSITE-ProRule" id="PRU00175"/>
    </source>
</evidence>
<dbReference type="AlphaFoldDB" id="A0A7J7CT64"/>
<reference evidence="5 6" key="1">
    <citation type="journal article" date="2020" name="Nat. Commun.">
        <title>Genome of Tripterygium wilfordii and identification of cytochrome P450 involved in triptolide biosynthesis.</title>
        <authorList>
            <person name="Tu L."/>
            <person name="Su P."/>
            <person name="Zhang Z."/>
            <person name="Gao L."/>
            <person name="Wang J."/>
            <person name="Hu T."/>
            <person name="Zhou J."/>
            <person name="Zhang Y."/>
            <person name="Zhao Y."/>
            <person name="Liu Y."/>
            <person name="Song Y."/>
            <person name="Tong Y."/>
            <person name="Lu Y."/>
            <person name="Yang J."/>
            <person name="Xu C."/>
            <person name="Jia M."/>
            <person name="Peters R.J."/>
            <person name="Huang L."/>
            <person name="Gao W."/>
        </authorList>
    </citation>
    <scope>NUCLEOTIDE SEQUENCE [LARGE SCALE GENOMIC DNA]</scope>
    <source>
        <strain evidence="6">cv. XIE 37</strain>
        <tissue evidence="5">Leaf</tissue>
    </source>
</reference>
<keyword evidence="1" id="KW-0862">Zinc</keyword>
<keyword evidence="1" id="KW-0479">Metal-binding</keyword>
<dbReference type="SMART" id="SM00184">
    <property type="entry name" value="RING"/>
    <property type="match status" value="1"/>
</dbReference>
<protein>
    <submittedName>
        <fullName evidence="5">RING-H2 finger protein ATL33-like</fullName>
    </submittedName>
</protein>
<dbReference type="InterPro" id="IPR013083">
    <property type="entry name" value="Znf_RING/FYVE/PHD"/>
</dbReference>
<dbReference type="GO" id="GO:0008270">
    <property type="term" value="F:zinc ion binding"/>
    <property type="evidence" value="ECO:0007669"/>
    <property type="project" value="UniProtKB-KW"/>
</dbReference>
<feature type="region of interest" description="Disordered" evidence="2">
    <location>
        <begin position="56"/>
        <end position="77"/>
    </location>
</feature>
<dbReference type="PROSITE" id="PS50089">
    <property type="entry name" value="ZF_RING_2"/>
    <property type="match status" value="1"/>
</dbReference>
<comment type="caution">
    <text evidence="5">The sequence shown here is derived from an EMBL/GenBank/DDBJ whole genome shotgun (WGS) entry which is preliminary data.</text>
</comment>
<dbReference type="OrthoDB" id="8062037at2759"/>
<dbReference type="Gene3D" id="3.30.40.10">
    <property type="entry name" value="Zinc/RING finger domain, C3HC4 (zinc finger)"/>
    <property type="match status" value="1"/>
</dbReference>
<keyword evidence="3" id="KW-0472">Membrane</keyword>
<feature type="region of interest" description="Disordered" evidence="2">
    <location>
        <begin position="146"/>
        <end position="167"/>
    </location>
</feature>
<dbReference type="SUPFAM" id="SSF57850">
    <property type="entry name" value="RING/U-box"/>
    <property type="match status" value="1"/>
</dbReference>
<evidence type="ECO:0000259" key="4">
    <source>
        <dbReference type="PROSITE" id="PS50089"/>
    </source>
</evidence>
<gene>
    <name evidence="5" type="ORF">HS088_TW13G00037</name>
</gene>
<dbReference type="InParanoid" id="A0A7J7CT64"/>
<accession>A0A7J7CT64</accession>
<feature type="transmembrane region" description="Helical" evidence="3">
    <location>
        <begin position="31"/>
        <end position="52"/>
    </location>
</feature>
<dbReference type="EMBL" id="JAAARO010000013">
    <property type="protein sequence ID" value="KAF5737159.1"/>
    <property type="molecule type" value="Genomic_DNA"/>
</dbReference>
<dbReference type="InterPro" id="IPR001841">
    <property type="entry name" value="Znf_RING"/>
</dbReference>
<dbReference type="GO" id="GO:0016567">
    <property type="term" value="P:protein ubiquitination"/>
    <property type="evidence" value="ECO:0007669"/>
    <property type="project" value="UniProtKB-UniPathway"/>
</dbReference>
<dbReference type="Proteomes" id="UP000593562">
    <property type="component" value="Unassembled WGS sequence"/>
</dbReference>
<feature type="compositionally biased region" description="Basic and acidic residues" evidence="2">
    <location>
        <begin position="63"/>
        <end position="77"/>
    </location>
</feature>
<organism evidence="5 6">
    <name type="scientific">Tripterygium wilfordii</name>
    <name type="common">Thunder God vine</name>
    <dbReference type="NCBI Taxonomy" id="458696"/>
    <lineage>
        <taxon>Eukaryota</taxon>
        <taxon>Viridiplantae</taxon>
        <taxon>Streptophyta</taxon>
        <taxon>Embryophyta</taxon>
        <taxon>Tracheophyta</taxon>
        <taxon>Spermatophyta</taxon>
        <taxon>Magnoliopsida</taxon>
        <taxon>eudicotyledons</taxon>
        <taxon>Gunneridae</taxon>
        <taxon>Pentapetalae</taxon>
        <taxon>rosids</taxon>
        <taxon>fabids</taxon>
        <taxon>Celastrales</taxon>
        <taxon>Celastraceae</taxon>
        <taxon>Tripterygium</taxon>
    </lineage>
</organism>
<dbReference type="FunCoup" id="A0A7J7CT64">
    <property type="interactions" value="1"/>
</dbReference>
<evidence type="ECO:0000256" key="3">
    <source>
        <dbReference type="SAM" id="Phobius"/>
    </source>
</evidence>
<keyword evidence="6" id="KW-1185">Reference proteome</keyword>
<feature type="region of interest" description="Disordered" evidence="2">
    <location>
        <begin position="1"/>
        <end position="21"/>
    </location>
</feature>
<evidence type="ECO:0000313" key="5">
    <source>
        <dbReference type="EMBL" id="KAF5737159.1"/>
    </source>
</evidence>
<dbReference type="PANTHER" id="PTHR45676:SF88">
    <property type="entry name" value="RING-H2 FINGER PROTEIN ATL33"/>
    <property type="match status" value="1"/>
</dbReference>
<sequence>MENSPTISMLPQQPPPLPSPSQSVDFAPLEFVLAFIAIIAIPVLIYTFVLSIKCSPSSSNRSSADDAPSRSSGDSREMISVVKYQKEKHVTGECPVCLSAFTEDDDVKQLSACKHAFHTSCIDLWLSSHSNCPVCRATIAVKRPSTTSSGVRDADLQQGLPDATSLV</sequence>
<feature type="domain" description="RING-type" evidence="4">
    <location>
        <begin position="94"/>
        <end position="136"/>
    </location>
</feature>